<dbReference type="HOGENOM" id="CLU_333112_0_0_9"/>
<evidence type="ECO:0000313" key="1">
    <source>
        <dbReference type="EMBL" id="AEH91623.1"/>
    </source>
</evidence>
<protein>
    <submittedName>
        <fullName evidence="1">Putative secreted protein</fullName>
    </submittedName>
</protein>
<proteinExistence type="predicted"/>
<dbReference type="RefSeq" id="WP_012581836.1">
    <property type="nucleotide sequence ID" value="NC_017537.1"/>
</dbReference>
<dbReference type="PATRIC" id="fig|1030009.3.peg.608"/>
<reference evidence="1 2" key="1">
    <citation type="journal article" date="2011" name="J. Bacteriol.">
        <title>Genome sequence of the nonpathogenic Listeria monocytogenes serovar 4a strain M7.</title>
        <authorList>
            <person name="Chen J."/>
            <person name="Xia Y."/>
            <person name="Cheng C."/>
            <person name="Fang C."/>
            <person name="Shan Y."/>
            <person name="Jin G."/>
            <person name="Fang W."/>
        </authorList>
    </citation>
    <scope>NUCLEOTIDE SEQUENCE [LARGE SCALE GENOMIC DNA]</scope>
    <source>
        <strain evidence="1 2">M7</strain>
    </source>
</reference>
<dbReference type="AlphaFoldDB" id="A0A0E0UU20"/>
<gene>
    <name evidence="1" type="ordered locus">LMM7_0617</name>
</gene>
<dbReference type="Proteomes" id="UP000000486">
    <property type="component" value="Chromosome"/>
</dbReference>
<name>A0A0E0UU20_LISMM</name>
<dbReference type="EMBL" id="CP002816">
    <property type="protein sequence ID" value="AEH91623.1"/>
    <property type="molecule type" value="Genomic_DNA"/>
</dbReference>
<evidence type="ECO:0000313" key="2">
    <source>
        <dbReference type="Proteomes" id="UP000000486"/>
    </source>
</evidence>
<dbReference type="KEGG" id="lmq:LMM7_0617"/>
<accession>A0A0E0UU20</accession>
<organism evidence="1 2">
    <name type="scientific">Listeria monocytogenes serotype 4a (strain M7)</name>
    <dbReference type="NCBI Taxonomy" id="1030009"/>
    <lineage>
        <taxon>Bacteria</taxon>
        <taxon>Bacillati</taxon>
        <taxon>Bacillota</taxon>
        <taxon>Bacilli</taxon>
        <taxon>Bacillales</taxon>
        <taxon>Listeriaceae</taxon>
        <taxon>Listeria</taxon>
    </lineage>
</organism>
<sequence length="821" mass="87987">MAFKKLILVLTIAALFLGFKIVVAAENGSRDLAPNEAIVTNFAELKTAISEDNGIDTVYLGADVELSGGIIIPATKKTFTLSGKNPATGEIHTLTETMASAGAQSSVITVNTNTGAKETTLKDIHIVGKNYYGTISVYGAAKNVVQNYENVHYQGPQMIYNLNGTANFKGTNDITIASVVSGSAAPNEVAEIKGVSVSGKLNINHASSNANSAFWFGGGTADVNTFTVEENADVTILSNGTGMFYRSGAKPIDIDVKKNAKLAITSNNNIFRDTPGGAVKIASGADVTMTKTAGGNPLLWVADDITVSPDARFILNKTGGTGYIIQFYNATAKLDVNDPLSFLITTNSNTPMFYWPYANTFNLNAQMVNYWDTVGTIDRTDLAAQSFSLPNGENVTGSLTYTGTTTKILSTNAGMTPTNFNQNTARMIAMGRLEGTINPVTDADNEIIGTATPNAFINISYTENGENKVLEGQANDDGTYRIAIPNGFIKPYIKLTTTIKQDQKRITLDDITVEDVTPPSGEAVTQIIQLGDPFPDVSELVTNIYDHSDNTSGAGITTTLQSAPDTSVFGPAEAIVRLEDKAQNYVDIRVPVFIKDDETEIQDGKALRAADFSVNVKDIIELNDAELEQFILNKSGAKAFNIETGEDLSAELKVASTNLKKETGTYAATIQIGELTKEIAIQVTGELKFNHVPETISFETMELNQQKNIAKRNADFDLSVLDSRGSGGKFSVTATVKSPLTSTTNSAHTLPNGLIFIDNTGAKKILSDEPITIFESQSASEMIVPIEWADDQGILVEVDAAEAYVDESYETTIEWTLTDAP</sequence>